<dbReference type="GO" id="GO:0016616">
    <property type="term" value="F:oxidoreductase activity, acting on the CH-OH group of donors, NAD or NADP as acceptor"/>
    <property type="evidence" value="ECO:0007669"/>
    <property type="project" value="TreeGrafter"/>
</dbReference>
<dbReference type="AlphaFoldDB" id="R2R4X7"/>
<dbReference type="Proteomes" id="UP000013877">
    <property type="component" value="Unassembled WGS sequence"/>
</dbReference>
<reference evidence="4 6" key="1">
    <citation type="submission" date="2013-02" db="EMBL/GenBank/DDBJ databases">
        <title>The Genome Sequence of Enterococcus raffinosus ATCC_49464.</title>
        <authorList>
            <consortium name="The Broad Institute Genome Sequencing Platform"/>
            <consortium name="The Broad Institute Genome Sequencing Center for Infectious Disease"/>
            <person name="Earl A.M."/>
            <person name="Gilmore M.S."/>
            <person name="Lebreton F."/>
            <person name="Walker B."/>
            <person name="Young S.K."/>
            <person name="Zeng Q."/>
            <person name="Gargeya S."/>
            <person name="Fitzgerald M."/>
            <person name="Haas B."/>
            <person name="Abouelleil A."/>
            <person name="Alvarado L."/>
            <person name="Arachchi H.M."/>
            <person name="Berlin A.M."/>
            <person name="Chapman S.B."/>
            <person name="Dewar J."/>
            <person name="Goldberg J."/>
            <person name="Griggs A."/>
            <person name="Gujja S."/>
            <person name="Hansen M."/>
            <person name="Howarth C."/>
            <person name="Imamovic A."/>
            <person name="Larimer J."/>
            <person name="McCowan C."/>
            <person name="Murphy C."/>
            <person name="Neiman D."/>
            <person name="Pearson M."/>
            <person name="Priest M."/>
            <person name="Roberts A."/>
            <person name="Saif S."/>
            <person name="Shea T."/>
            <person name="Sisk P."/>
            <person name="Sykes S."/>
            <person name="Wortman J."/>
            <person name="Nusbaum C."/>
            <person name="Birren B."/>
        </authorList>
    </citation>
    <scope>NUCLEOTIDE SEQUENCE [LARGE SCALE GENOMIC DNA]</scope>
    <source>
        <strain evidence="4 6">ATCC 49464</strain>
    </source>
</reference>
<evidence type="ECO:0000313" key="6">
    <source>
        <dbReference type="Proteomes" id="UP000013877"/>
    </source>
</evidence>
<dbReference type="HOGENOM" id="CLU_010194_1_0_9"/>
<evidence type="ECO:0000256" key="2">
    <source>
        <dbReference type="ARBA" id="ARBA00023002"/>
    </source>
</evidence>
<dbReference type="EMBL" id="ASWF01000005">
    <property type="protein sequence ID" value="EOT72461.1"/>
    <property type="molecule type" value="Genomic_DNA"/>
</dbReference>
<evidence type="ECO:0000313" key="5">
    <source>
        <dbReference type="EMBL" id="EOT72461.1"/>
    </source>
</evidence>
<evidence type="ECO:0000313" key="7">
    <source>
        <dbReference type="Proteomes" id="UP000014158"/>
    </source>
</evidence>
<comment type="similarity">
    <text evidence="1 3">Belongs to the short-chain dehydrogenases/reductases (SDR) family.</text>
</comment>
<dbReference type="PRINTS" id="PR00081">
    <property type="entry name" value="GDHRDH"/>
</dbReference>
<dbReference type="Pfam" id="PF00106">
    <property type="entry name" value="adh_short"/>
    <property type="match status" value="1"/>
</dbReference>
<dbReference type="InterPro" id="IPR002347">
    <property type="entry name" value="SDR_fam"/>
</dbReference>
<dbReference type="PANTHER" id="PTHR42760">
    <property type="entry name" value="SHORT-CHAIN DEHYDROGENASES/REDUCTASES FAMILY MEMBER"/>
    <property type="match status" value="1"/>
</dbReference>
<dbReference type="InterPro" id="IPR036291">
    <property type="entry name" value="NAD(P)-bd_dom_sf"/>
</dbReference>
<dbReference type="GO" id="GO:0048038">
    <property type="term" value="F:quinone binding"/>
    <property type="evidence" value="ECO:0007669"/>
    <property type="project" value="TreeGrafter"/>
</dbReference>
<dbReference type="EMBL" id="AJAL01000010">
    <property type="protein sequence ID" value="EOH78715.1"/>
    <property type="molecule type" value="Genomic_DNA"/>
</dbReference>
<name>R2R4X7_9ENTE</name>
<sequence>MHFCDFVLNKLQKVVDNVFLCGYYKGATNVKKKSQMLKGAFAMDWLDVKGKTVIVTGGSSGIGAAIVEELCELGINVVNADLREGSFTHENLLFSQTDVTSPESVEQTVATAVEKFQTIDAVVNNAGINIPALLVDEELTEGGKFQINEQIFNKMIAINQKGVYLMGQAVGRVMVKQGYGVIINMSSECGLEGSEGQSVYAATKAAVNSFTRSWAKELGKKGVRVVGIAPGIMEETGLRTIEYETALAYTRGITVEQLRAGYSNTKTIPLGRDGKLSEVADLVAYFVSGRSSYVDGVTVNVAGGKTRG</sequence>
<dbReference type="Gene3D" id="3.40.50.720">
    <property type="entry name" value="NAD(P)-binding Rossmann-like Domain"/>
    <property type="match status" value="1"/>
</dbReference>
<dbReference type="PANTHER" id="PTHR42760:SF133">
    <property type="entry name" value="3-OXOACYL-[ACYL-CARRIER-PROTEIN] REDUCTASE"/>
    <property type="match status" value="1"/>
</dbReference>
<dbReference type="SUPFAM" id="SSF51735">
    <property type="entry name" value="NAD(P)-binding Rossmann-fold domains"/>
    <property type="match status" value="1"/>
</dbReference>
<dbReference type="PATRIC" id="fig|1158602.3.peg.1998"/>
<keyword evidence="7" id="KW-1185">Reference proteome</keyword>
<organism evidence="4 6">
    <name type="scientific">Enterococcus raffinosus ATCC 49464</name>
    <dbReference type="NCBI Taxonomy" id="1158602"/>
    <lineage>
        <taxon>Bacteria</taxon>
        <taxon>Bacillati</taxon>
        <taxon>Bacillota</taxon>
        <taxon>Bacilli</taxon>
        <taxon>Lactobacillales</taxon>
        <taxon>Enterococcaceae</taxon>
        <taxon>Enterococcus</taxon>
    </lineage>
</organism>
<dbReference type="InterPro" id="IPR020904">
    <property type="entry name" value="Sc_DH/Rdtase_CS"/>
</dbReference>
<accession>R2R4X7</accession>
<evidence type="ECO:0000313" key="4">
    <source>
        <dbReference type="EMBL" id="EOH78715.1"/>
    </source>
</evidence>
<dbReference type="CDD" id="cd05233">
    <property type="entry name" value="SDR_c"/>
    <property type="match status" value="1"/>
</dbReference>
<gene>
    <name evidence="5" type="ORF">I590_03683</name>
    <name evidence="4" type="ORF">UAK_01989</name>
</gene>
<dbReference type="eggNOG" id="COG1028">
    <property type="taxonomic scope" value="Bacteria"/>
</dbReference>
<dbReference type="Proteomes" id="UP000014158">
    <property type="component" value="Unassembled WGS sequence"/>
</dbReference>
<dbReference type="GO" id="GO:0008206">
    <property type="term" value="P:bile acid metabolic process"/>
    <property type="evidence" value="ECO:0007669"/>
    <property type="project" value="UniProtKB-ARBA"/>
</dbReference>
<keyword evidence="2" id="KW-0560">Oxidoreductase</keyword>
<dbReference type="PRINTS" id="PR00080">
    <property type="entry name" value="SDRFAMILY"/>
</dbReference>
<dbReference type="FunFam" id="3.40.50.720:FF:000084">
    <property type="entry name" value="Short-chain dehydrogenase reductase"/>
    <property type="match status" value="1"/>
</dbReference>
<dbReference type="GO" id="GO:0006633">
    <property type="term" value="P:fatty acid biosynthetic process"/>
    <property type="evidence" value="ECO:0007669"/>
    <property type="project" value="TreeGrafter"/>
</dbReference>
<evidence type="ECO:0000256" key="1">
    <source>
        <dbReference type="ARBA" id="ARBA00006484"/>
    </source>
</evidence>
<dbReference type="PROSITE" id="PS00061">
    <property type="entry name" value="ADH_SHORT"/>
    <property type="match status" value="1"/>
</dbReference>
<comment type="caution">
    <text evidence="4">The sequence shown here is derived from an EMBL/GenBank/DDBJ whole genome shotgun (WGS) entry which is preliminary data.</text>
</comment>
<dbReference type="NCBIfam" id="NF004817">
    <property type="entry name" value="PRK06171.1"/>
    <property type="match status" value="1"/>
</dbReference>
<protein>
    <submittedName>
        <fullName evidence="4">Short chain dehydrogenase/reductase family oxidoreductase</fullName>
    </submittedName>
</protein>
<proteinExistence type="inferred from homology"/>
<evidence type="ECO:0000256" key="3">
    <source>
        <dbReference type="RuleBase" id="RU000363"/>
    </source>
</evidence>
<reference evidence="5 7" key="2">
    <citation type="submission" date="2013-03" db="EMBL/GenBank/DDBJ databases">
        <title>The Genome Sequence of Enterococcus raffinosus ATCC_49464 (PacBio/Illumina hybrid assembly).</title>
        <authorList>
            <consortium name="The Broad Institute Genomics Platform"/>
            <consortium name="The Broad Institute Genome Sequencing Center for Infectious Disease"/>
            <person name="Earl A."/>
            <person name="Russ C."/>
            <person name="Gilmore M."/>
            <person name="Surin D."/>
            <person name="Walker B."/>
            <person name="Young S."/>
            <person name="Zeng Q."/>
            <person name="Gargeya S."/>
            <person name="Fitzgerald M."/>
            <person name="Haas B."/>
            <person name="Abouelleil A."/>
            <person name="Allen A.W."/>
            <person name="Alvarado L."/>
            <person name="Arachchi H.M."/>
            <person name="Berlin A.M."/>
            <person name="Chapman S.B."/>
            <person name="Gainer-Dewar J."/>
            <person name="Goldberg J."/>
            <person name="Griggs A."/>
            <person name="Gujja S."/>
            <person name="Hansen M."/>
            <person name="Howarth C."/>
            <person name="Imamovic A."/>
            <person name="Ireland A."/>
            <person name="Larimer J."/>
            <person name="McCowan C."/>
            <person name="Murphy C."/>
            <person name="Pearson M."/>
            <person name="Poon T.W."/>
            <person name="Priest M."/>
            <person name="Roberts A."/>
            <person name="Saif S."/>
            <person name="Shea T."/>
            <person name="Sisk P."/>
            <person name="Sykes S."/>
            <person name="Wortman J."/>
            <person name="Nusbaum C."/>
            <person name="Birren B."/>
        </authorList>
    </citation>
    <scope>NUCLEOTIDE SEQUENCE [LARGE SCALE GENOMIC DNA]</scope>
    <source>
        <strain evidence="5 7">ATCC 49464</strain>
    </source>
</reference>